<keyword evidence="2" id="KW-0813">Transport</keyword>
<sequence>MTTKNEFVIQTSGLSKSFGETKALVSLDLKVPKNSIFGFLGPNGAGKTTTMKLLLGKCYHILSPQDS</sequence>
<evidence type="ECO:0000256" key="3">
    <source>
        <dbReference type="ARBA" id="ARBA00022741"/>
    </source>
</evidence>
<name>A0A0F9PJN0_9ZZZZ</name>
<dbReference type="InterPro" id="IPR003439">
    <property type="entry name" value="ABC_transporter-like_ATP-bd"/>
</dbReference>
<gene>
    <name evidence="6" type="ORF">LCGC14_0817890</name>
</gene>
<comment type="similarity">
    <text evidence="1">Belongs to the ABC transporter superfamily.</text>
</comment>
<feature type="domain" description="ABC transporter" evidence="5">
    <location>
        <begin position="26"/>
        <end position="57"/>
    </location>
</feature>
<dbReference type="Pfam" id="PF00005">
    <property type="entry name" value="ABC_tran"/>
    <property type="match status" value="1"/>
</dbReference>
<dbReference type="GO" id="GO:0016887">
    <property type="term" value="F:ATP hydrolysis activity"/>
    <property type="evidence" value="ECO:0007669"/>
    <property type="project" value="InterPro"/>
</dbReference>
<accession>A0A0F9PJN0</accession>
<evidence type="ECO:0000256" key="1">
    <source>
        <dbReference type="ARBA" id="ARBA00005417"/>
    </source>
</evidence>
<dbReference type="Gene3D" id="3.40.50.300">
    <property type="entry name" value="P-loop containing nucleotide triphosphate hydrolases"/>
    <property type="match status" value="1"/>
</dbReference>
<evidence type="ECO:0000313" key="6">
    <source>
        <dbReference type="EMBL" id="KKN32030.1"/>
    </source>
</evidence>
<reference evidence="6" key="1">
    <citation type="journal article" date="2015" name="Nature">
        <title>Complex archaea that bridge the gap between prokaryotes and eukaryotes.</title>
        <authorList>
            <person name="Spang A."/>
            <person name="Saw J.H."/>
            <person name="Jorgensen S.L."/>
            <person name="Zaremba-Niedzwiedzka K."/>
            <person name="Martijn J."/>
            <person name="Lind A.E."/>
            <person name="van Eijk R."/>
            <person name="Schleper C."/>
            <person name="Guy L."/>
            <person name="Ettema T.J."/>
        </authorList>
    </citation>
    <scope>NUCLEOTIDE SEQUENCE</scope>
</reference>
<evidence type="ECO:0000259" key="5">
    <source>
        <dbReference type="Pfam" id="PF00005"/>
    </source>
</evidence>
<proteinExistence type="inferred from homology"/>
<dbReference type="InterPro" id="IPR050763">
    <property type="entry name" value="ABC_transporter_ATP-binding"/>
</dbReference>
<evidence type="ECO:0000256" key="2">
    <source>
        <dbReference type="ARBA" id="ARBA00022448"/>
    </source>
</evidence>
<organism evidence="6">
    <name type="scientific">marine sediment metagenome</name>
    <dbReference type="NCBI Taxonomy" id="412755"/>
    <lineage>
        <taxon>unclassified sequences</taxon>
        <taxon>metagenomes</taxon>
        <taxon>ecological metagenomes</taxon>
    </lineage>
</organism>
<dbReference type="AlphaFoldDB" id="A0A0F9PJN0"/>
<dbReference type="InterPro" id="IPR027417">
    <property type="entry name" value="P-loop_NTPase"/>
</dbReference>
<dbReference type="EMBL" id="LAZR01002281">
    <property type="protein sequence ID" value="KKN32030.1"/>
    <property type="molecule type" value="Genomic_DNA"/>
</dbReference>
<dbReference type="PANTHER" id="PTHR42711">
    <property type="entry name" value="ABC TRANSPORTER ATP-BINDING PROTEIN"/>
    <property type="match status" value="1"/>
</dbReference>
<evidence type="ECO:0000256" key="4">
    <source>
        <dbReference type="ARBA" id="ARBA00022840"/>
    </source>
</evidence>
<dbReference type="PANTHER" id="PTHR42711:SF5">
    <property type="entry name" value="ABC TRANSPORTER ATP-BINDING PROTEIN NATA"/>
    <property type="match status" value="1"/>
</dbReference>
<keyword evidence="3" id="KW-0547">Nucleotide-binding</keyword>
<dbReference type="SUPFAM" id="SSF52540">
    <property type="entry name" value="P-loop containing nucleoside triphosphate hydrolases"/>
    <property type="match status" value="1"/>
</dbReference>
<keyword evidence="4" id="KW-0067">ATP-binding</keyword>
<comment type="caution">
    <text evidence="6">The sequence shown here is derived from an EMBL/GenBank/DDBJ whole genome shotgun (WGS) entry which is preliminary data.</text>
</comment>
<dbReference type="GO" id="GO:0005524">
    <property type="term" value="F:ATP binding"/>
    <property type="evidence" value="ECO:0007669"/>
    <property type="project" value="UniProtKB-KW"/>
</dbReference>
<protein>
    <recommendedName>
        <fullName evidence="5">ABC transporter domain-containing protein</fullName>
    </recommendedName>
</protein>